<evidence type="ECO:0000313" key="7">
    <source>
        <dbReference type="Ensembl" id="ENSLACP00000022270.1"/>
    </source>
</evidence>
<dbReference type="AlphaFoldDB" id="M3XHR4"/>
<organism evidence="7 8">
    <name type="scientific">Latimeria chalumnae</name>
    <name type="common">Coelacanth</name>
    <dbReference type="NCBI Taxonomy" id="7897"/>
    <lineage>
        <taxon>Eukaryota</taxon>
        <taxon>Metazoa</taxon>
        <taxon>Chordata</taxon>
        <taxon>Craniata</taxon>
        <taxon>Vertebrata</taxon>
        <taxon>Euteleostomi</taxon>
        <taxon>Coelacanthiformes</taxon>
        <taxon>Coelacanthidae</taxon>
        <taxon>Latimeria</taxon>
    </lineage>
</organism>
<dbReference type="EMBL" id="AFYH01192878">
    <property type="status" value="NOT_ANNOTATED_CDS"/>
    <property type="molecule type" value="Genomic_DNA"/>
</dbReference>
<dbReference type="FunCoup" id="M3XHR4">
    <property type="interactions" value="163"/>
</dbReference>
<dbReference type="InterPro" id="IPR007593">
    <property type="entry name" value="CD225/Dispanin_fam"/>
</dbReference>
<dbReference type="PANTHER" id="PTHR13999:SF4">
    <property type="entry name" value="INTERFERON-INDUCED TRANSMEMBRANE PROTEIN 3"/>
    <property type="match status" value="1"/>
</dbReference>
<dbReference type="STRING" id="7897.ENSLACP00000022270"/>
<accession>M3XHR4</accession>
<dbReference type="EMBL" id="AFYH01192883">
    <property type="status" value="NOT_ANNOTATED_CDS"/>
    <property type="molecule type" value="Genomic_DNA"/>
</dbReference>
<reference evidence="8" key="1">
    <citation type="submission" date="2011-08" db="EMBL/GenBank/DDBJ databases">
        <title>The draft genome of Latimeria chalumnae.</title>
        <authorList>
            <person name="Di Palma F."/>
            <person name="Alfoldi J."/>
            <person name="Johnson J."/>
            <person name="Berlin A."/>
            <person name="Gnerre S."/>
            <person name="Jaffe D."/>
            <person name="MacCallum I."/>
            <person name="Young S."/>
            <person name="Walker B.J."/>
            <person name="Lander E."/>
            <person name="Lindblad-Toh K."/>
        </authorList>
    </citation>
    <scope>NUCLEOTIDE SEQUENCE [LARGE SCALE GENOMIC DNA]</scope>
    <source>
        <strain evidence="8">Wild caught</strain>
    </source>
</reference>
<dbReference type="Pfam" id="PF04505">
    <property type="entry name" value="CD225"/>
    <property type="match status" value="1"/>
</dbReference>
<dbReference type="GO" id="GO:0005886">
    <property type="term" value="C:plasma membrane"/>
    <property type="evidence" value="ECO:0007669"/>
    <property type="project" value="TreeGrafter"/>
</dbReference>
<feature type="transmembrane region" description="Helical" evidence="6">
    <location>
        <begin position="59"/>
        <end position="90"/>
    </location>
</feature>
<evidence type="ECO:0000256" key="6">
    <source>
        <dbReference type="SAM" id="Phobius"/>
    </source>
</evidence>
<dbReference type="OMA" id="THIHSET"/>
<comment type="similarity">
    <text evidence="2">Belongs to the CD225/Dispanin family.</text>
</comment>
<evidence type="ECO:0000256" key="3">
    <source>
        <dbReference type="ARBA" id="ARBA00022692"/>
    </source>
</evidence>
<keyword evidence="3 6" id="KW-0812">Transmembrane</keyword>
<reference evidence="7" key="2">
    <citation type="submission" date="2025-08" db="UniProtKB">
        <authorList>
            <consortium name="Ensembl"/>
        </authorList>
    </citation>
    <scope>IDENTIFICATION</scope>
</reference>
<keyword evidence="8" id="KW-1185">Reference proteome</keyword>
<reference evidence="7" key="3">
    <citation type="submission" date="2025-09" db="UniProtKB">
        <authorList>
            <consortium name="Ensembl"/>
        </authorList>
    </citation>
    <scope>IDENTIFICATION</scope>
</reference>
<keyword evidence="5 6" id="KW-0472">Membrane</keyword>
<sequence>MGPPVAVPRDHLLCSIFNTIYGNFCCLGFLALIFSVKSRDRKLSGDKDGACHYASTAKCLNIVALVLSIVVFIIIIGLVSAKVAALVYLLQGTGSVENQSRNLGR</sequence>
<evidence type="ECO:0000256" key="4">
    <source>
        <dbReference type="ARBA" id="ARBA00022989"/>
    </source>
</evidence>
<comment type="subcellular location">
    <subcellularLocation>
        <location evidence="1">Membrane</location>
    </subcellularLocation>
</comment>
<protein>
    <submittedName>
        <fullName evidence="7">Uncharacterized protein</fullName>
    </submittedName>
</protein>
<dbReference type="Proteomes" id="UP000008672">
    <property type="component" value="Unassembled WGS sequence"/>
</dbReference>
<dbReference type="Ensembl" id="ENSLACT00000026124.1">
    <property type="protein sequence ID" value="ENSLACP00000022270.1"/>
    <property type="gene ID" value="ENSLACG00000022309.1"/>
</dbReference>
<dbReference type="EMBL" id="AFYH01192882">
    <property type="status" value="NOT_ANNOTATED_CDS"/>
    <property type="molecule type" value="Genomic_DNA"/>
</dbReference>
<dbReference type="EMBL" id="AFYH01192880">
    <property type="status" value="NOT_ANNOTATED_CDS"/>
    <property type="molecule type" value="Genomic_DNA"/>
</dbReference>
<evidence type="ECO:0000313" key="8">
    <source>
        <dbReference type="Proteomes" id="UP000008672"/>
    </source>
</evidence>
<dbReference type="EMBL" id="AFYH01192881">
    <property type="status" value="NOT_ANNOTATED_CDS"/>
    <property type="molecule type" value="Genomic_DNA"/>
</dbReference>
<evidence type="ECO:0000256" key="2">
    <source>
        <dbReference type="ARBA" id="ARBA00006843"/>
    </source>
</evidence>
<dbReference type="Bgee" id="ENSLACG00000022309">
    <property type="expression patterns" value="Expressed in mesonephros and 6 other cell types or tissues"/>
</dbReference>
<keyword evidence="4 6" id="KW-1133">Transmembrane helix</keyword>
<evidence type="ECO:0000256" key="5">
    <source>
        <dbReference type="ARBA" id="ARBA00023136"/>
    </source>
</evidence>
<proteinExistence type="inferred from homology"/>
<dbReference type="HOGENOM" id="CLU_124511_2_0_1"/>
<dbReference type="GeneTree" id="ENSGT00950000182857"/>
<dbReference type="InterPro" id="IPR051517">
    <property type="entry name" value="IFITM_antiviral_protein"/>
</dbReference>
<feature type="transmembrane region" description="Helical" evidence="6">
    <location>
        <begin position="20"/>
        <end position="38"/>
    </location>
</feature>
<dbReference type="InParanoid" id="M3XHR4"/>
<name>M3XHR4_LATCH</name>
<evidence type="ECO:0000256" key="1">
    <source>
        <dbReference type="ARBA" id="ARBA00004370"/>
    </source>
</evidence>
<dbReference type="EMBL" id="AFYH01192879">
    <property type="status" value="NOT_ANNOTATED_CDS"/>
    <property type="molecule type" value="Genomic_DNA"/>
</dbReference>
<dbReference type="PANTHER" id="PTHR13999">
    <property type="entry name" value="INTERFERON INDUCIBLE TRANSMEMBRANE PROTEIN"/>
    <property type="match status" value="1"/>
</dbReference>
<dbReference type="EMBL" id="AFYH01192877">
    <property type="status" value="NOT_ANNOTATED_CDS"/>
    <property type="molecule type" value="Genomic_DNA"/>
</dbReference>